<gene>
    <name evidence="3" type="ORF">THARTR1_08958</name>
</gene>
<name>A0A2K0TXW7_TRIHA</name>
<dbReference type="EMBL" id="MTYI01000161">
    <property type="protein sequence ID" value="PNP50354.1"/>
    <property type="molecule type" value="Genomic_DNA"/>
</dbReference>
<evidence type="ECO:0000313" key="4">
    <source>
        <dbReference type="Proteomes" id="UP000236290"/>
    </source>
</evidence>
<dbReference type="InterPro" id="IPR056884">
    <property type="entry name" value="NPHP3-like_N"/>
</dbReference>
<dbReference type="InterPro" id="IPR027417">
    <property type="entry name" value="P-loop_NTPase"/>
</dbReference>
<feature type="domain" description="Nephrocystin 3-like N-terminal" evidence="2">
    <location>
        <begin position="239"/>
        <end position="415"/>
    </location>
</feature>
<evidence type="ECO:0000313" key="3">
    <source>
        <dbReference type="EMBL" id="PNP50354.1"/>
    </source>
</evidence>
<dbReference type="Pfam" id="PF24883">
    <property type="entry name" value="NPHP3_N"/>
    <property type="match status" value="1"/>
</dbReference>
<dbReference type="AlphaFoldDB" id="A0A2K0TXW7"/>
<dbReference type="Proteomes" id="UP000236290">
    <property type="component" value="Unassembled WGS sequence"/>
</dbReference>
<sequence length="612" mass="69293">MKKASRRKGPFLFESCPFCGGYPDVVEKRFPNVDTPEAQTELRKHIKQHMHDIAFFLPPYRDDISNEDDDLKSSVVTGQSNKLDDFEDPSEFLEICGNEDCDCRGRGRHVRAVLEDELALISAKQDLEDTDIQSELIIPEETDHEDTDLWAELFPNSATYNHSPVPDEYYLGDMHLRSFIARISPPSAGYLQPESVATTDFSEYTPTELLRASQDCMKSLAFPEMNAGFDNIHTADEHTCEWLFGHHKWIEWDNGNQSLLWINGKPGTGKSTLLKYLLMNPREVSIAGTGGISLFFFFSYYGVELQRTPFGLYRSLLHQILQQSPDVLPNLISTFEQRREESGEPGESWQWHMEELRKFLQSALLKLLKTRPVWLFIDSLEACGQENAASLTQELKDLTQILSGSFQRVRVCLTCHGYLNLDPNSDLQICLENENQGGLLKFIEAEFSTSPLLSLSGIDDFIIENVRGVFTLARLLVKQVLELEQEGTKLHAIEEEMTSIRPILELYHSLIERKGSLSWPLRTLDVAIMELLFDDDAEVFFENIYGRTPQSWAIERGLTAAVRLWHEKGAKTELNIPPGVTSTASSTVVVAQDDIQPPPVLAAFLSLPQKGA</sequence>
<organism evidence="3 4">
    <name type="scientific">Trichoderma harzianum</name>
    <name type="common">Hypocrea lixii</name>
    <dbReference type="NCBI Taxonomy" id="5544"/>
    <lineage>
        <taxon>Eukaryota</taxon>
        <taxon>Fungi</taxon>
        <taxon>Dikarya</taxon>
        <taxon>Ascomycota</taxon>
        <taxon>Pezizomycotina</taxon>
        <taxon>Sordariomycetes</taxon>
        <taxon>Hypocreomycetidae</taxon>
        <taxon>Hypocreales</taxon>
        <taxon>Hypocreaceae</taxon>
        <taxon>Trichoderma</taxon>
    </lineage>
</organism>
<evidence type="ECO:0000259" key="2">
    <source>
        <dbReference type="Pfam" id="PF24883"/>
    </source>
</evidence>
<dbReference type="OrthoDB" id="4897745at2759"/>
<dbReference type="PANTHER" id="PTHR10039:SF5">
    <property type="entry name" value="NACHT DOMAIN-CONTAINING PROTEIN"/>
    <property type="match status" value="1"/>
</dbReference>
<keyword evidence="1" id="KW-0677">Repeat</keyword>
<accession>A0A2K0TXW7</accession>
<dbReference type="SUPFAM" id="SSF52540">
    <property type="entry name" value="P-loop containing nucleoside triphosphate hydrolases"/>
    <property type="match status" value="1"/>
</dbReference>
<evidence type="ECO:0000256" key="1">
    <source>
        <dbReference type="ARBA" id="ARBA00022737"/>
    </source>
</evidence>
<reference evidence="3 4" key="1">
    <citation type="submission" date="2017-02" db="EMBL/GenBank/DDBJ databases">
        <title>Genomes of Trichoderma spp. with biocontrol activity.</title>
        <authorList>
            <person name="Gardiner D."/>
            <person name="Kazan K."/>
            <person name="Vos C."/>
            <person name="Harvey P."/>
        </authorList>
    </citation>
    <scope>NUCLEOTIDE SEQUENCE [LARGE SCALE GENOMIC DNA]</scope>
    <source>
        <strain evidence="3 4">Tr1</strain>
    </source>
</reference>
<proteinExistence type="predicted"/>
<dbReference type="PANTHER" id="PTHR10039">
    <property type="entry name" value="AMELOGENIN"/>
    <property type="match status" value="1"/>
</dbReference>
<comment type="caution">
    <text evidence="3">The sequence shown here is derived from an EMBL/GenBank/DDBJ whole genome shotgun (WGS) entry which is preliminary data.</text>
</comment>
<protein>
    <recommendedName>
        <fullName evidence="2">Nephrocystin 3-like N-terminal domain-containing protein</fullName>
    </recommendedName>
</protein>
<dbReference type="Gene3D" id="3.40.50.300">
    <property type="entry name" value="P-loop containing nucleotide triphosphate hydrolases"/>
    <property type="match status" value="1"/>
</dbReference>